<feature type="domain" description="AB hydrolase-1" evidence="1">
    <location>
        <begin position="3"/>
        <end position="230"/>
    </location>
</feature>
<dbReference type="GO" id="GO:0016787">
    <property type="term" value="F:hydrolase activity"/>
    <property type="evidence" value="ECO:0007669"/>
    <property type="project" value="UniProtKB-KW"/>
</dbReference>
<dbReference type="PANTHER" id="PTHR37017:SF11">
    <property type="entry name" value="ESTERASE_LIPASE_THIOESTERASE DOMAIN-CONTAINING PROTEIN"/>
    <property type="match status" value="1"/>
</dbReference>
<organism evidence="2 3">
    <name type="scientific">Acidimangrovimonas pyrenivorans</name>
    <dbReference type="NCBI Taxonomy" id="2030798"/>
    <lineage>
        <taxon>Bacteria</taxon>
        <taxon>Pseudomonadati</taxon>
        <taxon>Pseudomonadota</taxon>
        <taxon>Alphaproteobacteria</taxon>
        <taxon>Rhodobacterales</taxon>
        <taxon>Paracoccaceae</taxon>
        <taxon>Acidimangrovimonas</taxon>
    </lineage>
</organism>
<evidence type="ECO:0000313" key="3">
    <source>
        <dbReference type="Proteomes" id="UP001595443"/>
    </source>
</evidence>
<dbReference type="InterPro" id="IPR029058">
    <property type="entry name" value="AB_hydrolase_fold"/>
</dbReference>
<name>A0ABV7AN24_9RHOB</name>
<keyword evidence="2" id="KW-0378">Hydrolase</keyword>
<comment type="caution">
    <text evidence="2">The sequence shown here is derived from an EMBL/GenBank/DDBJ whole genome shotgun (WGS) entry which is preliminary data.</text>
</comment>
<dbReference type="PANTHER" id="PTHR37017">
    <property type="entry name" value="AB HYDROLASE-1 DOMAIN-CONTAINING PROTEIN-RELATED"/>
    <property type="match status" value="1"/>
</dbReference>
<keyword evidence="3" id="KW-1185">Reference proteome</keyword>
<dbReference type="InterPro" id="IPR000073">
    <property type="entry name" value="AB_hydrolase_1"/>
</dbReference>
<dbReference type="SUPFAM" id="SSF53474">
    <property type="entry name" value="alpha/beta-Hydrolases"/>
    <property type="match status" value="1"/>
</dbReference>
<dbReference type="Pfam" id="PF12697">
    <property type="entry name" value="Abhydrolase_6"/>
    <property type="match status" value="1"/>
</dbReference>
<evidence type="ECO:0000259" key="1">
    <source>
        <dbReference type="Pfam" id="PF12697"/>
    </source>
</evidence>
<dbReference type="RefSeq" id="WP_377834884.1">
    <property type="nucleotide sequence ID" value="NZ_JBHRSK010000017.1"/>
</dbReference>
<reference evidence="3" key="1">
    <citation type="journal article" date="2019" name="Int. J. Syst. Evol. Microbiol.">
        <title>The Global Catalogue of Microorganisms (GCM) 10K type strain sequencing project: providing services to taxonomists for standard genome sequencing and annotation.</title>
        <authorList>
            <consortium name="The Broad Institute Genomics Platform"/>
            <consortium name="The Broad Institute Genome Sequencing Center for Infectious Disease"/>
            <person name="Wu L."/>
            <person name="Ma J."/>
        </authorList>
    </citation>
    <scope>NUCLEOTIDE SEQUENCE [LARGE SCALE GENOMIC DNA]</scope>
    <source>
        <strain evidence="3">KCTC 62192</strain>
    </source>
</reference>
<gene>
    <name evidence="2" type="ORF">ACFOES_18645</name>
</gene>
<dbReference type="Gene3D" id="3.40.50.1820">
    <property type="entry name" value="alpha/beta hydrolase"/>
    <property type="match status" value="1"/>
</dbReference>
<accession>A0ABV7AN24</accession>
<dbReference type="Proteomes" id="UP001595443">
    <property type="component" value="Unassembled WGS sequence"/>
</dbReference>
<dbReference type="InterPro" id="IPR052897">
    <property type="entry name" value="Sec-Metab_Biosynth_Hydrolase"/>
</dbReference>
<protein>
    <submittedName>
        <fullName evidence="2">Alpha/beta fold hydrolase</fullName>
    </submittedName>
</protein>
<sequence length="235" mass="24593">MRIILVHGAWSDGRTWEAVAPLLTAAGHDVTAVTLPGHGADGKAPGEVGMADYAAHVAGIAAEGAPALLVGHSMGGMVISAAADLAPEAVRKLVYVAALLPRSGQSLLDLIKTQQTRGVADAVRPADQPGATVLVPEQAADALFQDATPEQRAQAMTRFVPQPNKGQTDRVDLTEARFGSLPRAYVFCTEDRTVTYPLQQAMEAASPCAERFTLDCGHLPQLTRPAALSEILAAL</sequence>
<proteinExistence type="predicted"/>
<evidence type="ECO:0000313" key="2">
    <source>
        <dbReference type="EMBL" id="MFC2970122.1"/>
    </source>
</evidence>
<dbReference type="EMBL" id="JBHRSK010000017">
    <property type="protein sequence ID" value="MFC2970122.1"/>
    <property type="molecule type" value="Genomic_DNA"/>
</dbReference>